<reference evidence="3" key="1">
    <citation type="submission" date="2019-04" db="EMBL/GenBank/DDBJ databases">
        <title>Friends and foes A comparative genomics studyof 23 Aspergillus species from section Flavi.</title>
        <authorList>
            <consortium name="DOE Joint Genome Institute"/>
            <person name="Kjaerbolling I."/>
            <person name="Vesth T."/>
            <person name="Frisvad J.C."/>
            <person name="Nybo J.L."/>
            <person name="Theobald S."/>
            <person name="Kildgaard S."/>
            <person name="Isbrandt T."/>
            <person name="Kuo A."/>
            <person name="Sato A."/>
            <person name="Lyhne E.K."/>
            <person name="Kogle M.E."/>
            <person name="Wiebenga A."/>
            <person name="Kun R.S."/>
            <person name="Lubbers R.J."/>
            <person name="Makela M.R."/>
            <person name="Barry K."/>
            <person name="Chovatia M."/>
            <person name="Clum A."/>
            <person name="Daum C."/>
            <person name="Haridas S."/>
            <person name="He G."/>
            <person name="LaButti K."/>
            <person name="Lipzen A."/>
            <person name="Mondo S."/>
            <person name="Riley R."/>
            <person name="Salamov A."/>
            <person name="Simmons B.A."/>
            <person name="Magnuson J.K."/>
            <person name="Henrissat B."/>
            <person name="Mortensen U.H."/>
            <person name="Larsen T.O."/>
            <person name="Devries R.P."/>
            <person name="Grigoriev I.V."/>
            <person name="Machida M."/>
            <person name="Baker S.E."/>
            <person name="Andersen M.R."/>
        </authorList>
    </citation>
    <scope>NUCLEOTIDE SEQUENCE [LARGE SCALE GENOMIC DNA]</scope>
    <source>
        <strain evidence="3">CBS 553.77</strain>
    </source>
</reference>
<name>A0A5N6Z8S4_9EURO</name>
<dbReference type="AlphaFoldDB" id="A0A5N6Z8S4"/>
<evidence type="ECO:0000256" key="1">
    <source>
        <dbReference type="SAM" id="Phobius"/>
    </source>
</evidence>
<keyword evidence="3" id="KW-1185">Reference proteome</keyword>
<keyword evidence="1" id="KW-0472">Membrane</keyword>
<proteinExistence type="predicted"/>
<evidence type="ECO:0000313" key="2">
    <source>
        <dbReference type="EMBL" id="KAE8353266.1"/>
    </source>
</evidence>
<protein>
    <submittedName>
        <fullName evidence="2">Uncharacterized protein</fullName>
    </submittedName>
</protein>
<dbReference type="Proteomes" id="UP000327118">
    <property type="component" value="Unassembled WGS sequence"/>
</dbReference>
<keyword evidence="1" id="KW-0812">Transmembrane</keyword>
<gene>
    <name evidence="2" type="ORF">BDV28DRAFT_133409</name>
</gene>
<accession>A0A5N6Z8S4</accession>
<organism evidence="2 3">
    <name type="scientific">Aspergillus coremiiformis</name>
    <dbReference type="NCBI Taxonomy" id="138285"/>
    <lineage>
        <taxon>Eukaryota</taxon>
        <taxon>Fungi</taxon>
        <taxon>Dikarya</taxon>
        <taxon>Ascomycota</taxon>
        <taxon>Pezizomycotina</taxon>
        <taxon>Eurotiomycetes</taxon>
        <taxon>Eurotiomycetidae</taxon>
        <taxon>Eurotiales</taxon>
        <taxon>Aspergillaceae</taxon>
        <taxon>Aspergillus</taxon>
        <taxon>Aspergillus subgen. Circumdati</taxon>
    </lineage>
</organism>
<dbReference type="EMBL" id="ML739102">
    <property type="protein sequence ID" value="KAE8353266.1"/>
    <property type="molecule type" value="Genomic_DNA"/>
</dbReference>
<evidence type="ECO:0000313" key="3">
    <source>
        <dbReference type="Proteomes" id="UP000327118"/>
    </source>
</evidence>
<keyword evidence="1" id="KW-1133">Transmembrane helix</keyword>
<sequence>MSNDSVTPFYSTKRKHYAVCRSVVTTMLVFSITASMLSDVRADTVPDILYHFKGL</sequence>
<feature type="transmembrane region" description="Helical" evidence="1">
    <location>
        <begin position="18"/>
        <end position="37"/>
    </location>
</feature>